<keyword evidence="2" id="KW-1003">Cell membrane</keyword>
<feature type="domain" description="ABC3 transporter permease C-terminal" evidence="9">
    <location>
        <begin position="331"/>
        <end position="444"/>
    </location>
</feature>
<evidence type="ECO:0000256" key="7">
    <source>
        <dbReference type="SAM" id="MobiDB-lite"/>
    </source>
</evidence>
<dbReference type="InterPro" id="IPR025857">
    <property type="entry name" value="MacB_PCD"/>
</dbReference>
<dbReference type="InterPro" id="IPR050250">
    <property type="entry name" value="Macrolide_Exporter_MacB"/>
</dbReference>
<feature type="domain" description="MacB-like periplasmic core" evidence="10">
    <location>
        <begin position="159"/>
        <end position="296"/>
    </location>
</feature>
<evidence type="ECO:0000259" key="9">
    <source>
        <dbReference type="Pfam" id="PF02687"/>
    </source>
</evidence>
<evidence type="ECO:0000256" key="6">
    <source>
        <dbReference type="ARBA" id="ARBA00038076"/>
    </source>
</evidence>
<accession>A0A5C1QMM3</accession>
<reference evidence="11 12" key="1">
    <citation type="submission" date="2019-02" db="EMBL/GenBank/DDBJ databases">
        <title>Complete Genome Sequence and Methylome Analysis of free living Spirochaetas.</title>
        <authorList>
            <person name="Fomenkov A."/>
            <person name="Dubinina G."/>
            <person name="Leshcheva N."/>
            <person name="Mikheeva N."/>
            <person name="Grabovich M."/>
            <person name="Vincze T."/>
            <person name="Roberts R.J."/>
        </authorList>
    </citation>
    <scope>NUCLEOTIDE SEQUENCE [LARGE SCALE GENOMIC DNA]</scope>
    <source>
        <strain evidence="11 12">K2</strain>
    </source>
</reference>
<feature type="region of interest" description="Disordered" evidence="7">
    <location>
        <begin position="118"/>
        <end position="152"/>
    </location>
</feature>
<dbReference type="KEGG" id="ock:EXM22_09505"/>
<evidence type="ECO:0000256" key="5">
    <source>
        <dbReference type="ARBA" id="ARBA00023136"/>
    </source>
</evidence>
<dbReference type="InterPro" id="IPR003838">
    <property type="entry name" value="ABC3_permease_C"/>
</dbReference>
<keyword evidence="5 8" id="KW-0472">Membrane</keyword>
<evidence type="ECO:0000313" key="12">
    <source>
        <dbReference type="Proteomes" id="UP000324209"/>
    </source>
</evidence>
<dbReference type="Pfam" id="PF12704">
    <property type="entry name" value="MacB_PCD"/>
    <property type="match status" value="1"/>
</dbReference>
<feature type="transmembrane region" description="Helical" evidence="8">
    <location>
        <begin position="373"/>
        <end position="395"/>
    </location>
</feature>
<evidence type="ECO:0000256" key="2">
    <source>
        <dbReference type="ARBA" id="ARBA00022475"/>
    </source>
</evidence>
<keyword evidence="4 8" id="KW-1133">Transmembrane helix</keyword>
<evidence type="ECO:0000259" key="10">
    <source>
        <dbReference type="Pfam" id="PF12704"/>
    </source>
</evidence>
<dbReference type="AlphaFoldDB" id="A0A5C1QMM3"/>
<sequence length="451" mass="48632">MLNEPFKIIIRRFGDRFLESGLLIIAVALGIGAASSGIALLANTVSLSREILDSPGYKEIVVSTVGDADDMEAPVSLKAVVETAVLTSEDLSAADLAPAVTFAYVKNNSRIHFINEETVAREQERQQRPDGGDGNQPPEGPEGDDRPREDSFSAEDLAEAVGESNIIIAETEESSGYEVTPGYFDAWDTQLVAGSLFSEQDMTGNSSIVVLGQDLADSLLEEGSDYDSLLGRQLLTREGLYSIIGVVKGEEDTDLYYSPYRSRGSGDFRRSAMNTQLRFAVEDPDELDATSSQLQQWFDSQFGGQQLVISNPRSEAQQLMNRNTGIALLIMFLSLSGLFIASVNVSNILVSRAMRMKKHVGILMALGASRQQVSLLFASESLGITLIGALLGTILSLPLARTMQESLDITGGTGLYTLLGVVISMALTLLFGLLPVRQYAKIDPAIAMRAA</sequence>
<comment type="similarity">
    <text evidence="6">Belongs to the ABC-4 integral membrane protein family.</text>
</comment>
<evidence type="ECO:0000256" key="3">
    <source>
        <dbReference type="ARBA" id="ARBA00022692"/>
    </source>
</evidence>
<evidence type="ECO:0000256" key="8">
    <source>
        <dbReference type="SAM" id="Phobius"/>
    </source>
</evidence>
<dbReference type="Pfam" id="PF02687">
    <property type="entry name" value="FtsX"/>
    <property type="match status" value="1"/>
</dbReference>
<dbReference type="GO" id="GO:0022857">
    <property type="term" value="F:transmembrane transporter activity"/>
    <property type="evidence" value="ECO:0007669"/>
    <property type="project" value="TreeGrafter"/>
</dbReference>
<keyword evidence="12" id="KW-1185">Reference proteome</keyword>
<feature type="transmembrane region" description="Helical" evidence="8">
    <location>
        <begin position="415"/>
        <end position="434"/>
    </location>
</feature>
<dbReference type="OrthoDB" id="368236at2"/>
<dbReference type="Proteomes" id="UP000324209">
    <property type="component" value="Chromosome"/>
</dbReference>
<feature type="transmembrane region" description="Helical" evidence="8">
    <location>
        <begin position="326"/>
        <end position="350"/>
    </location>
</feature>
<organism evidence="11 12">
    <name type="scientific">Oceanispirochaeta crateris</name>
    <dbReference type="NCBI Taxonomy" id="2518645"/>
    <lineage>
        <taxon>Bacteria</taxon>
        <taxon>Pseudomonadati</taxon>
        <taxon>Spirochaetota</taxon>
        <taxon>Spirochaetia</taxon>
        <taxon>Spirochaetales</taxon>
        <taxon>Spirochaetaceae</taxon>
        <taxon>Oceanispirochaeta</taxon>
    </lineage>
</organism>
<dbReference type="EMBL" id="CP036150">
    <property type="protein sequence ID" value="QEN08210.1"/>
    <property type="molecule type" value="Genomic_DNA"/>
</dbReference>
<protein>
    <submittedName>
        <fullName evidence="11">FtsX-like permease family protein</fullName>
    </submittedName>
</protein>
<dbReference type="RefSeq" id="WP_149486290.1">
    <property type="nucleotide sequence ID" value="NZ_CP036150.1"/>
</dbReference>
<dbReference type="PANTHER" id="PTHR30572:SF4">
    <property type="entry name" value="ABC TRANSPORTER PERMEASE YTRF"/>
    <property type="match status" value="1"/>
</dbReference>
<comment type="subcellular location">
    <subcellularLocation>
        <location evidence="1">Cell membrane</location>
        <topology evidence="1">Multi-pass membrane protein</topology>
    </subcellularLocation>
</comment>
<evidence type="ECO:0000256" key="1">
    <source>
        <dbReference type="ARBA" id="ARBA00004651"/>
    </source>
</evidence>
<name>A0A5C1QMM3_9SPIO</name>
<feature type="compositionally biased region" description="Basic and acidic residues" evidence="7">
    <location>
        <begin position="118"/>
        <end position="131"/>
    </location>
</feature>
<evidence type="ECO:0000313" key="11">
    <source>
        <dbReference type="EMBL" id="QEN08210.1"/>
    </source>
</evidence>
<keyword evidence="3 8" id="KW-0812">Transmembrane</keyword>
<evidence type="ECO:0000256" key="4">
    <source>
        <dbReference type="ARBA" id="ARBA00022989"/>
    </source>
</evidence>
<feature type="transmembrane region" description="Helical" evidence="8">
    <location>
        <begin position="21"/>
        <end position="42"/>
    </location>
</feature>
<dbReference type="PANTHER" id="PTHR30572">
    <property type="entry name" value="MEMBRANE COMPONENT OF TRANSPORTER-RELATED"/>
    <property type="match status" value="1"/>
</dbReference>
<gene>
    <name evidence="11" type="ORF">EXM22_09505</name>
</gene>
<proteinExistence type="inferred from homology"/>
<dbReference type="GO" id="GO:0005886">
    <property type="term" value="C:plasma membrane"/>
    <property type="evidence" value="ECO:0007669"/>
    <property type="project" value="UniProtKB-SubCell"/>
</dbReference>